<evidence type="ECO:0000313" key="2">
    <source>
        <dbReference type="Proteomes" id="UP001521785"/>
    </source>
</evidence>
<keyword evidence="2" id="KW-1185">Reference proteome</keyword>
<dbReference type="Proteomes" id="UP001521785">
    <property type="component" value="Unassembled WGS sequence"/>
</dbReference>
<name>A0ABR3R8A7_9PLEO</name>
<accession>A0ABR3R8A7</accession>
<sequence length="97" mass="10765">MARIAPPALKPRLRPSLRSIGVPDVSDVLAVYLWWLNQQRFRALIESDSSSDIASSVRSVYGDNEEVHDTTFFSSEETAFETRSTALDLCGIGGQFD</sequence>
<proteinExistence type="predicted"/>
<reference evidence="1 2" key="1">
    <citation type="submission" date="2024-02" db="EMBL/GenBank/DDBJ databases">
        <title>De novo assembly and annotation of 12 fungi associated with fruit tree decline syndrome in Ontario, Canada.</title>
        <authorList>
            <person name="Sulman M."/>
            <person name="Ellouze W."/>
            <person name="Ilyukhin E."/>
        </authorList>
    </citation>
    <scope>NUCLEOTIDE SEQUENCE [LARGE SCALE GENOMIC DNA]</scope>
    <source>
        <strain evidence="1 2">M42-189</strain>
    </source>
</reference>
<organism evidence="1 2">
    <name type="scientific">Paraconiothyrium brasiliense</name>
    <dbReference type="NCBI Taxonomy" id="300254"/>
    <lineage>
        <taxon>Eukaryota</taxon>
        <taxon>Fungi</taxon>
        <taxon>Dikarya</taxon>
        <taxon>Ascomycota</taxon>
        <taxon>Pezizomycotina</taxon>
        <taxon>Dothideomycetes</taxon>
        <taxon>Pleosporomycetidae</taxon>
        <taxon>Pleosporales</taxon>
        <taxon>Massarineae</taxon>
        <taxon>Didymosphaeriaceae</taxon>
        <taxon>Paraconiothyrium</taxon>
    </lineage>
</organism>
<evidence type="ECO:0000313" key="1">
    <source>
        <dbReference type="EMBL" id="KAL1600389.1"/>
    </source>
</evidence>
<protein>
    <submittedName>
        <fullName evidence="1">Uncharacterized protein</fullName>
    </submittedName>
</protein>
<dbReference type="EMBL" id="JAKJXO020000009">
    <property type="protein sequence ID" value="KAL1600389.1"/>
    <property type="molecule type" value="Genomic_DNA"/>
</dbReference>
<comment type="caution">
    <text evidence="1">The sequence shown here is derived from an EMBL/GenBank/DDBJ whole genome shotgun (WGS) entry which is preliminary data.</text>
</comment>
<gene>
    <name evidence="1" type="ORF">SLS60_006774</name>
</gene>